<keyword evidence="1" id="KW-0472">Membrane</keyword>
<dbReference type="OrthoDB" id="2016287at2759"/>
<dbReference type="GO" id="GO:0003676">
    <property type="term" value="F:nucleic acid binding"/>
    <property type="evidence" value="ECO:0007669"/>
    <property type="project" value="InterPro"/>
</dbReference>
<evidence type="ECO:0000313" key="3">
    <source>
        <dbReference type="EMBL" id="KAG6759415.1"/>
    </source>
</evidence>
<organism evidence="3 4">
    <name type="scientific">Populus tomentosa</name>
    <name type="common">Chinese white poplar</name>
    <dbReference type="NCBI Taxonomy" id="118781"/>
    <lineage>
        <taxon>Eukaryota</taxon>
        <taxon>Viridiplantae</taxon>
        <taxon>Streptophyta</taxon>
        <taxon>Embryophyta</taxon>
        <taxon>Tracheophyta</taxon>
        <taxon>Spermatophyta</taxon>
        <taxon>Magnoliopsida</taxon>
        <taxon>eudicotyledons</taxon>
        <taxon>Gunneridae</taxon>
        <taxon>Pentapetalae</taxon>
        <taxon>rosids</taxon>
        <taxon>fabids</taxon>
        <taxon>Malpighiales</taxon>
        <taxon>Salicaceae</taxon>
        <taxon>Saliceae</taxon>
        <taxon>Populus</taxon>
    </lineage>
</organism>
<dbReference type="PANTHER" id="PTHR46387:SF2">
    <property type="entry name" value="RIBONUCLEASE HI"/>
    <property type="match status" value="1"/>
</dbReference>
<keyword evidence="1" id="KW-0812">Transmembrane</keyword>
<keyword evidence="4" id="KW-1185">Reference proteome</keyword>
<dbReference type="Pfam" id="PF13456">
    <property type="entry name" value="RVT_3"/>
    <property type="match status" value="1"/>
</dbReference>
<evidence type="ECO:0000256" key="1">
    <source>
        <dbReference type="SAM" id="Phobius"/>
    </source>
</evidence>
<dbReference type="AlphaFoldDB" id="A0A8X7Z9I7"/>
<keyword evidence="1" id="KW-1133">Transmembrane helix</keyword>
<evidence type="ECO:0000313" key="4">
    <source>
        <dbReference type="Proteomes" id="UP000886885"/>
    </source>
</evidence>
<feature type="domain" description="RNase H type-1" evidence="2">
    <location>
        <begin position="222"/>
        <end position="370"/>
    </location>
</feature>
<dbReference type="PROSITE" id="PS50879">
    <property type="entry name" value="RNASE_H_1"/>
    <property type="match status" value="1"/>
</dbReference>
<accession>A0A8X7Z9I7</accession>
<dbReference type="Proteomes" id="UP000886885">
    <property type="component" value="Chromosome 10A"/>
</dbReference>
<dbReference type="InterPro" id="IPR011320">
    <property type="entry name" value="RNase_H1_N"/>
</dbReference>
<evidence type="ECO:0000259" key="2">
    <source>
        <dbReference type="PROSITE" id="PS50879"/>
    </source>
</evidence>
<protein>
    <recommendedName>
        <fullName evidence="2">RNase H type-1 domain-containing protein</fullName>
    </recommendedName>
</protein>
<dbReference type="InterPro" id="IPR002156">
    <property type="entry name" value="RNaseH_domain"/>
</dbReference>
<comment type="caution">
    <text evidence="3">The sequence shown here is derived from an EMBL/GenBank/DDBJ whole genome shotgun (WGS) entry which is preliminary data.</text>
</comment>
<gene>
    <name evidence="3" type="ORF">POTOM_035892</name>
</gene>
<dbReference type="GO" id="GO:0004523">
    <property type="term" value="F:RNA-DNA hybrid ribonuclease activity"/>
    <property type="evidence" value="ECO:0007669"/>
    <property type="project" value="InterPro"/>
</dbReference>
<name>A0A8X7Z9I7_POPTO</name>
<proteinExistence type="predicted"/>
<feature type="transmembrane region" description="Helical" evidence="1">
    <location>
        <begin position="484"/>
        <end position="504"/>
    </location>
</feature>
<dbReference type="Pfam" id="PF01693">
    <property type="entry name" value="Cauli_VI"/>
    <property type="match status" value="1"/>
</dbReference>
<reference evidence="3" key="1">
    <citation type="journal article" date="2020" name="bioRxiv">
        <title>Hybrid origin of Populus tomentosa Carr. identified through genome sequencing and phylogenomic analysis.</title>
        <authorList>
            <person name="An X."/>
            <person name="Gao K."/>
            <person name="Chen Z."/>
            <person name="Li J."/>
            <person name="Yang X."/>
            <person name="Yang X."/>
            <person name="Zhou J."/>
            <person name="Guo T."/>
            <person name="Zhao T."/>
            <person name="Huang S."/>
            <person name="Miao D."/>
            <person name="Khan W.U."/>
            <person name="Rao P."/>
            <person name="Ye M."/>
            <person name="Lei B."/>
            <person name="Liao W."/>
            <person name="Wang J."/>
            <person name="Ji L."/>
            <person name="Li Y."/>
            <person name="Guo B."/>
            <person name="Mustafa N.S."/>
            <person name="Li S."/>
            <person name="Yun Q."/>
            <person name="Keller S.R."/>
            <person name="Mao J."/>
            <person name="Zhang R."/>
            <person name="Strauss S.H."/>
        </authorList>
    </citation>
    <scope>NUCLEOTIDE SEQUENCE</scope>
    <source>
        <strain evidence="3">GM15</strain>
        <tissue evidence="3">Leaf</tissue>
    </source>
</reference>
<dbReference type="EMBL" id="JAAWWB010000019">
    <property type="protein sequence ID" value="KAG6759415.1"/>
    <property type="molecule type" value="Genomic_DNA"/>
</dbReference>
<dbReference type="PANTHER" id="PTHR46387">
    <property type="entry name" value="POLYNUCLEOTIDYL TRANSFERASE, RIBONUCLEASE H-LIKE SUPERFAMILY PROTEIN"/>
    <property type="match status" value="1"/>
</dbReference>
<dbReference type="CDD" id="cd09279">
    <property type="entry name" value="RNase_HI_like"/>
    <property type="match status" value="1"/>
</dbReference>
<sequence>MNCLSRLSSYTASIFGRTSHFIATTATNSHQSWIPFWRRSCVHPDLHLEFLSTRFRVQCYSSRKPSLKASVKKKKDPQPTTVMDHENDAFFVVRKGDVVGVYKNFADCQAQVGSSICDPPVSVYKGYSLSKDSEAYLVSHGLQNALYTVRAADLKEDLFGVLMPCPLQQPASSDAETCKNDTKKRSREVLGSEITDTAGSTSMMCKHANLDNQAECQAQNSNSRSCLLEFDGASKGNPGQAGAGAVLRTDDGSLICRLREGLGIATNNMAEYRAILLGMKYALQKGYTKIQVKGDSKLVCMQLKVLFCGNSGTNLSTTSPKSTPVLGVGFGDYILIKKTKEKIQGSWKAKHVNITNLCTEAKKLKNSFLSFHISHVLRVSAVHYACCSAADISLNLKSKMSHCCEFGSNETMLYKLSEFNSEADAQANLAVHLAGSLSVADGEVQEEFELKDFFGRAKRDSQLQVQLQGLEFIAKVFWCKISTFAVTVISVGMILAPCLPVFIVKDPLCHI</sequence>